<dbReference type="KEGG" id="saci:Sinac_3113"/>
<gene>
    <name evidence="2" type="ordered locus">Sinac_3113</name>
</gene>
<sequence>MIVTCVLVGCDSGGIQSGVEKNPTKLTGTEGMPPSGPDIRSIQKKSSRSATNSMPGGTSSPAHSK</sequence>
<protein>
    <recommendedName>
        <fullName evidence="4">Lipoprotein</fullName>
    </recommendedName>
</protein>
<dbReference type="EMBL" id="CP003364">
    <property type="protein sequence ID" value="AGA27393.1"/>
    <property type="molecule type" value="Genomic_DNA"/>
</dbReference>
<name>L0DF15_SINAD</name>
<keyword evidence="3" id="KW-1185">Reference proteome</keyword>
<proteinExistence type="predicted"/>
<dbReference type="Proteomes" id="UP000010798">
    <property type="component" value="Chromosome"/>
</dbReference>
<evidence type="ECO:0000313" key="3">
    <source>
        <dbReference type="Proteomes" id="UP000010798"/>
    </source>
</evidence>
<reference evidence="2 3" key="1">
    <citation type="submission" date="2012-02" db="EMBL/GenBank/DDBJ databases">
        <title>Complete sequence of chromosome of Singulisphaera acidiphila DSM 18658.</title>
        <authorList>
            <consortium name="US DOE Joint Genome Institute (JGI-PGF)"/>
            <person name="Lucas S."/>
            <person name="Copeland A."/>
            <person name="Lapidus A."/>
            <person name="Glavina del Rio T."/>
            <person name="Dalin E."/>
            <person name="Tice H."/>
            <person name="Bruce D."/>
            <person name="Goodwin L."/>
            <person name="Pitluck S."/>
            <person name="Peters L."/>
            <person name="Ovchinnikova G."/>
            <person name="Chertkov O."/>
            <person name="Kyrpides N."/>
            <person name="Mavromatis K."/>
            <person name="Ivanova N."/>
            <person name="Brettin T."/>
            <person name="Detter J.C."/>
            <person name="Han C."/>
            <person name="Larimer F."/>
            <person name="Land M."/>
            <person name="Hauser L."/>
            <person name="Markowitz V."/>
            <person name="Cheng J.-F."/>
            <person name="Hugenholtz P."/>
            <person name="Woyke T."/>
            <person name="Wu D."/>
            <person name="Tindall B."/>
            <person name="Pomrenke H."/>
            <person name="Brambilla E."/>
            <person name="Klenk H.-P."/>
            <person name="Eisen J.A."/>
        </authorList>
    </citation>
    <scope>NUCLEOTIDE SEQUENCE [LARGE SCALE GENOMIC DNA]</scope>
    <source>
        <strain evidence="3">ATCC BAA-1392 / DSM 18658 / VKM B-2454 / MOB10</strain>
    </source>
</reference>
<feature type="compositionally biased region" description="Polar residues" evidence="1">
    <location>
        <begin position="48"/>
        <end position="65"/>
    </location>
</feature>
<feature type="region of interest" description="Disordered" evidence="1">
    <location>
        <begin position="13"/>
        <end position="65"/>
    </location>
</feature>
<dbReference type="HOGENOM" id="CLU_2847481_0_0_0"/>
<dbReference type="AlphaFoldDB" id="L0DF15"/>
<evidence type="ECO:0000313" key="2">
    <source>
        <dbReference type="EMBL" id="AGA27393.1"/>
    </source>
</evidence>
<organism evidence="2 3">
    <name type="scientific">Singulisphaera acidiphila (strain ATCC BAA-1392 / DSM 18658 / VKM B-2454 / MOB10)</name>
    <dbReference type="NCBI Taxonomy" id="886293"/>
    <lineage>
        <taxon>Bacteria</taxon>
        <taxon>Pseudomonadati</taxon>
        <taxon>Planctomycetota</taxon>
        <taxon>Planctomycetia</taxon>
        <taxon>Isosphaerales</taxon>
        <taxon>Isosphaeraceae</taxon>
        <taxon>Singulisphaera</taxon>
    </lineage>
</organism>
<evidence type="ECO:0008006" key="4">
    <source>
        <dbReference type="Google" id="ProtNLM"/>
    </source>
</evidence>
<accession>L0DF15</accession>
<evidence type="ECO:0000256" key="1">
    <source>
        <dbReference type="SAM" id="MobiDB-lite"/>
    </source>
</evidence>